<dbReference type="SMART" id="SM00354">
    <property type="entry name" value="HTH_LACI"/>
    <property type="match status" value="1"/>
</dbReference>
<proteinExistence type="predicted"/>
<sequence length="335" mass="37785">MSITIKDVAKKAGVSISTVSRVINGSKPVSNEIRQKVLKVIEETGYMPNPVARSLVMKKSQLIGVVVPDLSNVFIGEILNGIEEIGKMYDYDILLCNTYGQLEQELRYLNLLKAKQVEGIIFMTWNLQEKLVEYLEKIEVPVALINRNTSKLHTPSVSIDNFKAAYEMTEFLIKNGHKRIALIRSSMDQNAFGLDQYNGYKKALDDHGLEIHEELIRYGNWKMENSYQIVKDFIDENILPTAIFAASDEMAIGAINCLLDNGYKVPEDVSVVGFNDIKLASIYRPKLTTIHQPIYDIGAVAMRMIIKKINGEEVDSNVVTLPHELIVRESSKCIE</sequence>
<dbReference type="PANTHER" id="PTHR30146">
    <property type="entry name" value="LACI-RELATED TRANSCRIPTIONAL REPRESSOR"/>
    <property type="match status" value="1"/>
</dbReference>
<accession>A0ABX8RCY8</accession>
<dbReference type="CDD" id="cd19975">
    <property type="entry name" value="PBP1_CcpA-like"/>
    <property type="match status" value="1"/>
</dbReference>
<feature type="domain" description="HTH lacI-type" evidence="1">
    <location>
        <begin position="3"/>
        <end position="57"/>
    </location>
</feature>
<dbReference type="PROSITE" id="PS50932">
    <property type="entry name" value="HTH_LACI_2"/>
    <property type="match status" value="1"/>
</dbReference>
<dbReference type="CDD" id="cd01392">
    <property type="entry name" value="HTH_LacI"/>
    <property type="match status" value="1"/>
</dbReference>
<dbReference type="Pfam" id="PF00532">
    <property type="entry name" value="Peripla_BP_1"/>
    <property type="match status" value="1"/>
</dbReference>
<dbReference type="EMBL" id="CP078093">
    <property type="protein sequence ID" value="QXM05780.1"/>
    <property type="molecule type" value="Genomic_DNA"/>
</dbReference>
<gene>
    <name evidence="3" type="ORF">KVH43_10470</name>
</gene>
<dbReference type="InterPro" id="IPR001761">
    <property type="entry name" value="Peripla_BP/Lac1_sug-bd_dom"/>
</dbReference>
<dbReference type="RefSeq" id="WP_218282478.1">
    <property type="nucleotide sequence ID" value="NZ_CP078093.1"/>
</dbReference>
<evidence type="ECO:0000259" key="1">
    <source>
        <dbReference type="PROSITE" id="PS50932"/>
    </source>
</evidence>
<dbReference type="PROSITE" id="PS50943">
    <property type="entry name" value="HTH_CROC1"/>
    <property type="match status" value="1"/>
</dbReference>
<dbReference type="Pfam" id="PF00356">
    <property type="entry name" value="LacI"/>
    <property type="match status" value="1"/>
</dbReference>
<dbReference type="InterPro" id="IPR000843">
    <property type="entry name" value="HTH_LacI"/>
</dbReference>
<evidence type="ECO:0000313" key="4">
    <source>
        <dbReference type="Proteomes" id="UP000886818"/>
    </source>
</evidence>
<protein>
    <submittedName>
        <fullName evidence="3">LacI family transcriptional regulator</fullName>
    </submittedName>
</protein>
<feature type="domain" description="HTH cro/C1-type" evidence="2">
    <location>
        <begin position="3"/>
        <end position="47"/>
    </location>
</feature>
<dbReference type="PROSITE" id="PS00356">
    <property type="entry name" value="HTH_LACI_1"/>
    <property type="match status" value="1"/>
</dbReference>
<organism evidence="3 4">
    <name type="scientific">Crassaminicella indica</name>
    <dbReference type="NCBI Taxonomy" id="2855394"/>
    <lineage>
        <taxon>Bacteria</taxon>
        <taxon>Bacillati</taxon>
        <taxon>Bacillota</taxon>
        <taxon>Clostridia</taxon>
        <taxon>Eubacteriales</taxon>
        <taxon>Clostridiaceae</taxon>
        <taxon>Crassaminicella</taxon>
    </lineage>
</organism>
<evidence type="ECO:0000259" key="2">
    <source>
        <dbReference type="PROSITE" id="PS50943"/>
    </source>
</evidence>
<reference evidence="3" key="1">
    <citation type="submission" date="2021-07" db="EMBL/GenBank/DDBJ databases">
        <title>Complete genome sequence of Crassaminicella sp. 143-21, isolated from a deep-sea hydrothermal vent.</title>
        <authorList>
            <person name="Li X."/>
        </authorList>
    </citation>
    <scope>NUCLEOTIDE SEQUENCE</scope>
    <source>
        <strain evidence="3">143-21</strain>
    </source>
</reference>
<dbReference type="InterPro" id="IPR001387">
    <property type="entry name" value="Cro/C1-type_HTH"/>
</dbReference>
<evidence type="ECO:0000313" key="3">
    <source>
        <dbReference type="EMBL" id="QXM05780.1"/>
    </source>
</evidence>
<name>A0ABX8RCY8_9CLOT</name>
<dbReference type="PANTHER" id="PTHR30146:SF149">
    <property type="entry name" value="HTH-TYPE TRANSCRIPTIONAL REGULATOR EBGR"/>
    <property type="match status" value="1"/>
</dbReference>
<dbReference type="Proteomes" id="UP000886818">
    <property type="component" value="Chromosome"/>
</dbReference>
<keyword evidence="4" id="KW-1185">Reference proteome</keyword>